<name>A0A914ULA3_9BILA</name>
<accession>A0A914ULA3</accession>
<feature type="region of interest" description="Disordered" evidence="1">
    <location>
        <begin position="56"/>
        <end position="89"/>
    </location>
</feature>
<dbReference type="WBParaSite" id="PSAMB.scaffold1082size36158.g10887.t1">
    <property type="protein sequence ID" value="PSAMB.scaffold1082size36158.g10887.t1"/>
    <property type="gene ID" value="PSAMB.scaffold1082size36158.g10887"/>
</dbReference>
<sequence length="197" mass="22079">MRRSVTTTQRSQSPAHSTDDRMRVSVESLTGWKQLNNELKGDQTRLLQIDRFDATDGAASAQPSRHRQNSKQDVGTRTSDREDQTSVSVRWQRDVPPASRQLDIERPLGLNGPTDGGSGRRAALIANEYRQQRTFQFIYFHDSAVIHSKSDLHRSPPSTIRINGATTSSFSRAADIDAARRMAMNATPSFGRIELQQ</sequence>
<organism evidence="2 3">
    <name type="scientific">Plectus sambesii</name>
    <dbReference type="NCBI Taxonomy" id="2011161"/>
    <lineage>
        <taxon>Eukaryota</taxon>
        <taxon>Metazoa</taxon>
        <taxon>Ecdysozoa</taxon>
        <taxon>Nematoda</taxon>
        <taxon>Chromadorea</taxon>
        <taxon>Plectida</taxon>
        <taxon>Plectina</taxon>
        <taxon>Plectoidea</taxon>
        <taxon>Plectidae</taxon>
        <taxon>Plectus</taxon>
    </lineage>
</organism>
<dbReference type="Proteomes" id="UP000887566">
    <property type="component" value="Unplaced"/>
</dbReference>
<feature type="region of interest" description="Disordered" evidence="1">
    <location>
        <begin position="1"/>
        <end position="24"/>
    </location>
</feature>
<evidence type="ECO:0000313" key="2">
    <source>
        <dbReference type="Proteomes" id="UP000887566"/>
    </source>
</evidence>
<keyword evidence="2" id="KW-1185">Reference proteome</keyword>
<evidence type="ECO:0000313" key="3">
    <source>
        <dbReference type="WBParaSite" id="PSAMB.scaffold1082size36158.g10887.t1"/>
    </source>
</evidence>
<reference evidence="3" key="1">
    <citation type="submission" date="2022-11" db="UniProtKB">
        <authorList>
            <consortium name="WormBaseParasite"/>
        </authorList>
    </citation>
    <scope>IDENTIFICATION</scope>
</reference>
<proteinExistence type="predicted"/>
<feature type="compositionally biased region" description="Polar residues" evidence="1">
    <location>
        <begin position="1"/>
        <end position="16"/>
    </location>
</feature>
<protein>
    <submittedName>
        <fullName evidence="3">Uncharacterized protein</fullName>
    </submittedName>
</protein>
<evidence type="ECO:0000256" key="1">
    <source>
        <dbReference type="SAM" id="MobiDB-lite"/>
    </source>
</evidence>
<dbReference type="AlphaFoldDB" id="A0A914ULA3"/>